<dbReference type="AlphaFoldDB" id="A0A348HCU2"/>
<feature type="chain" id="PRO_5016839770" evidence="1">
    <location>
        <begin position="25"/>
        <end position="136"/>
    </location>
</feature>
<organism evidence="2 3">
    <name type="scientific">Zymobacter palmae</name>
    <dbReference type="NCBI Taxonomy" id="33074"/>
    <lineage>
        <taxon>Bacteria</taxon>
        <taxon>Pseudomonadati</taxon>
        <taxon>Pseudomonadota</taxon>
        <taxon>Gammaproteobacteria</taxon>
        <taxon>Oceanospirillales</taxon>
        <taxon>Halomonadaceae</taxon>
        <taxon>Zymobacter group</taxon>
        <taxon>Zymobacter</taxon>
    </lineage>
</organism>
<protein>
    <submittedName>
        <fullName evidence="2">Transcription termination factor</fullName>
    </submittedName>
</protein>
<reference evidence="2 3" key="1">
    <citation type="submission" date="2018-09" db="EMBL/GenBank/DDBJ databases">
        <title>Zymobacter palmae IAM14233 (=T109) whole genome analysis.</title>
        <authorList>
            <person name="Yanase H."/>
        </authorList>
    </citation>
    <scope>NUCLEOTIDE SEQUENCE [LARGE SCALE GENOMIC DNA]</scope>
    <source>
        <strain evidence="2 3">IAM14233</strain>
    </source>
</reference>
<dbReference type="RefSeq" id="WP_027705101.1">
    <property type="nucleotide sequence ID" value="NZ_AP018933.1"/>
</dbReference>
<feature type="signal peptide" evidence="1">
    <location>
        <begin position="1"/>
        <end position="24"/>
    </location>
</feature>
<sequence>MKIKMMLGSIVLATTSLMTISAQAAVATTPEQAVQGYFSTLERGDENGFFELMKMPEAMNKLPAQQQTEAKHQVFAGMQGAVKQEGGLKSLEVSKAQAGQDSAHMIVHYKAVTNSGQTHEEDVPVVKVGTYWKVGQ</sequence>
<dbReference type="STRING" id="1123510.GCA_000620025_01981"/>
<dbReference type="EMBL" id="AP018933">
    <property type="protein sequence ID" value="BBG29444.1"/>
    <property type="molecule type" value="Genomic_DNA"/>
</dbReference>
<accession>A0A348HCU2</accession>
<proteinExistence type="predicted"/>
<gene>
    <name evidence="2" type="ORF">ZBT109_0666</name>
</gene>
<keyword evidence="3" id="KW-1185">Reference proteome</keyword>
<dbReference type="Proteomes" id="UP000267342">
    <property type="component" value="Chromosome"/>
</dbReference>
<evidence type="ECO:0000256" key="1">
    <source>
        <dbReference type="SAM" id="SignalP"/>
    </source>
</evidence>
<evidence type="ECO:0000313" key="3">
    <source>
        <dbReference type="Proteomes" id="UP000267342"/>
    </source>
</evidence>
<name>A0A348HCU2_9GAMM</name>
<evidence type="ECO:0000313" key="2">
    <source>
        <dbReference type="EMBL" id="BBG29444.1"/>
    </source>
</evidence>
<keyword evidence="1" id="KW-0732">Signal</keyword>
<dbReference type="Gene3D" id="3.10.450.50">
    <property type="match status" value="1"/>
</dbReference>
<dbReference type="KEGG" id="zpl:ZBT109_0666"/>